<proteinExistence type="predicted"/>
<feature type="non-terminal residue" evidence="2">
    <location>
        <position position="191"/>
    </location>
</feature>
<reference evidence="2" key="1">
    <citation type="submission" date="2020-07" db="EMBL/GenBank/DDBJ databases">
        <authorList>
            <person name="Nieuwenhuis M."/>
            <person name="Van De Peppel L.J.J."/>
        </authorList>
    </citation>
    <scope>NUCLEOTIDE SEQUENCE</scope>
    <source>
        <strain evidence="2">AP01</strain>
        <tissue evidence="2">Mycelium</tissue>
    </source>
</reference>
<dbReference type="AlphaFoldDB" id="A0A9P7FRT9"/>
<dbReference type="OrthoDB" id="5582182at2759"/>
<protein>
    <recommendedName>
        <fullName evidence="1">Retrotransposon gag domain-containing protein</fullName>
    </recommendedName>
</protein>
<feature type="domain" description="Retrotransposon gag" evidence="1">
    <location>
        <begin position="100"/>
        <end position="189"/>
    </location>
</feature>
<dbReference type="EMBL" id="JABCKV010004612">
    <property type="protein sequence ID" value="KAG5633732.1"/>
    <property type="molecule type" value="Genomic_DNA"/>
</dbReference>
<gene>
    <name evidence="2" type="ORF">DXG03_006743</name>
</gene>
<dbReference type="Pfam" id="PF03732">
    <property type="entry name" value="Retrotrans_gag"/>
    <property type="match status" value="1"/>
</dbReference>
<evidence type="ECO:0000313" key="2">
    <source>
        <dbReference type="EMBL" id="KAG5633732.1"/>
    </source>
</evidence>
<evidence type="ECO:0000313" key="3">
    <source>
        <dbReference type="Proteomes" id="UP000775547"/>
    </source>
</evidence>
<dbReference type="Proteomes" id="UP000775547">
    <property type="component" value="Unassembled WGS sequence"/>
</dbReference>
<accession>A0A9P7FRT9</accession>
<organism evidence="2 3">
    <name type="scientific">Asterophora parasitica</name>
    <dbReference type="NCBI Taxonomy" id="117018"/>
    <lineage>
        <taxon>Eukaryota</taxon>
        <taxon>Fungi</taxon>
        <taxon>Dikarya</taxon>
        <taxon>Basidiomycota</taxon>
        <taxon>Agaricomycotina</taxon>
        <taxon>Agaricomycetes</taxon>
        <taxon>Agaricomycetidae</taxon>
        <taxon>Agaricales</taxon>
        <taxon>Tricholomatineae</taxon>
        <taxon>Lyophyllaceae</taxon>
        <taxon>Asterophora</taxon>
    </lineage>
</organism>
<name>A0A9P7FRT9_9AGAR</name>
<comment type="caution">
    <text evidence="2">The sequence shown here is derived from an EMBL/GenBank/DDBJ whole genome shotgun (WGS) entry which is preliminary data.</text>
</comment>
<sequence length="191" mass="21340">MGQALRQSQELNTQIAHAMHAITDRLANLGTSATQPTHFVAHAQPAAPTTDPRGAPRFRKPRTFKGKAADVQKFLQDVRDAVQLSRAQLPLEQDRCVYLASFLEDGSPKQWYTYIVKSEAHLLQDFDAFCDVFEVHFGNPDVTGDANDKLLALVQTGSAAAHASRYTKLLIHIDWSEQTKIDNFYRSLKSS</sequence>
<keyword evidence="3" id="KW-1185">Reference proteome</keyword>
<evidence type="ECO:0000259" key="1">
    <source>
        <dbReference type="Pfam" id="PF03732"/>
    </source>
</evidence>
<reference evidence="2" key="2">
    <citation type="submission" date="2021-10" db="EMBL/GenBank/DDBJ databases">
        <title>Phylogenomics reveals ancestral predisposition of the termite-cultivated fungus Termitomyces towards a domesticated lifestyle.</title>
        <authorList>
            <person name="Auxier B."/>
            <person name="Grum-Grzhimaylo A."/>
            <person name="Cardenas M.E."/>
            <person name="Lodge J.D."/>
            <person name="Laessoe T."/>
            <person name="Pedersen O."/>
            <person name="Smith M.E."/>
            <person name="Kuyper T.W."/>
            <person name="Franco-Molano E.A."/>
            <person name="Baroni T.J."/>
            <person name="Aanen D.K."/>
        </authorList>
    </citation>
    <scope>NUCLEOTIDE SEQUENCE</scope>
    <source>
        <strain evidence="2">AP01</strain>
        <tissue evidence="2">Mycelium</tissue>
    </source>
</reference>
<dbReference type="InterPro" id="IPR005162">
    <property type="entry name" value="Retrotrans_gag_dom"/>
</dbReference>